<evidence type="ECO:0000256" key="14">
    <source>
        <dbReference type="SAM" id="Phobius"/>
    </source>
</evidence>
<dbReference type="PROSITE" id="PS00667">
    <property type="entry name" value="COMPLEX1_ND1_1"/>
    <property type="match status" value="1"/>
</dbReference>
<dbReference type="EMBL" id="MG669126">
    <property type="protein sequence ID" value="AUT18211.1"/>
    <property type="molecule type" value="Genomic_DNA"/>
</dbReference>
<protein>
    <recommendedName>
        <fullName evidence="4 13">NADH-ubiquinone oxidoreductase chain 1</fullName>
        <ecNumber evidence="13">7.1.1.2</ecNumber>
    </recommendedName>
</protein>
<accession>A0A3G1ND11</accession>
<feature type="transmembrane region" description="Helical" evidence="14">
    <location>
        <begin position="151"/>
        <end position="175"/>
    </location>
</feature>
<comment type="similarity">
    <text evidence="3 12">Belongs to the complex I subunit 1 family.</text>
</comment>
<keyword evidence="9 13" id="KW-0830">Ubiquinone</keyword>
<feature type="transmembrane region" description="Helical" evidence="14">
    <location>
        <begin position="254"/>
        <end position="273"/>
    </location>
</feature>
<evidence type="ECO:0000256" key="6">
    <source>
        <dbReference type="ARBA" id="ARBA00022692"/>
    </source>
</evidence>
<dbReference type="GeneID" id="35987383"/>
<dbReference type="InterPro" id="IPR001694">
    <property type="entry name" value="NADH_UbQ_OxRdtase_su1/FPO"/>
</dbReference>
<feature type="transmembrane region" description="Helical" evidence="14">
    <location>
        <begin position="227"/>
        <end position="248"/>
    </location>
</feature>
<dbReference type="PANTHER" id="PTHR11432">
    <property type="entry name" value="NADH DEHYDROGENASE SUBUNIT 1"/>
    <property type="match status" value="1"/>
</dbReference>
<evidence type="ECO:0000256" key="1">
    <source>
        <dbReference type="ARBA" id="ARBA00003257"/>
    </source>
</evidence>
<keyword evidence="10 13" id="KW-0496">Mitochondrion</keyword>
<dbReference type="AlphaFoldDB" id="A0A3G1ND11"/>
<evidence type="ECO:0000256" key="3">
    <source>
        <dbReference type="ARBA" id="ARBA00010535"/>
    </source>
</evidence>
<comment type="subcellular location">
    <subcellularLocation>
        <location evidence="2 12">Mitochondrion inner membrane</location>
        <topology evidence="2 12">Multi-pass membrane protein</topology>
    </subcellularLocation>
</comment>
<evidence type="ECO:0000256" key="2">
    <source>
        <dbReference type="ARBA" id="ARBA00004448"/>
    </source>
</evidence>
<dbReference type="GO" id="GO:0005743">
    <property type="term" value="C:mitochondrial inner membrane"/>
    <property type="evidence" value="ECO:0007669"/>
    <property type="project" value="UniProtKB-SubCell"/>
</dbReference>
<dbReference type="InterPro" id="IPR018086">
    <property type="entry name" value="NADH_UbQ_OxRdtase_su1_CS"/>
</dbReference>
<evidence type="ECO:0000256" key="13">
    <source>
        <dbReference type="RuleBase" id="RU000473"/>
    </source>
</evidence>
<evidence type="ECO:0000256" key="12">
    <source>
        <dbReference type="RuleBase" id="RU000471"/>
    </source>
</evidence>
<keyword evidence="7" id="KW-0999">Mitochondrion inner membrane</keyword>
<feature type="transmembrane region" description="Helical" evidence="14">
    <location>
        <begin position="75"/>
        <end position="96"/>
    </location>
</feature>
<reference evidence="15" key="1">
    <citation type="journal article" date="2017" name="AIMS Genet">
        <title>Our love-hate relationship with DNA barcodes, the Y2K problem, and the search for next generation barcodes.</title>
        <authorList>
            <person name="Marcus J.M."/>
        </authorList>
    </citation>
    <scope>NUCLEOTIDE SEQUENCE</scope>
</reference>
<comment type="catalytic activity">
    <reaction evidence="13">
        <text>a ubiquinone + NADH + 5 H(+)(in) = a ubiquinol + NAD(+) + 4 H(+)(out)</text>
        <dbReference type="Rhea" id="RHEA:29091"/>
        <dbReference type="Rhea" id="RHEA-COMP:9565"/>
        <dbReference type="Rhea" id="RHEA-COMP:9566"/>
        <dbReference type="ChEBI" id="CHEBI:15378"/>
        <dbReference type="ChEBI" id="CHEBI:16389"/>
        <dbReference type="ChEBI" id="CHEBI:17976"/>
        <dbReference type="ChEBI" id="CHEBI:57540"/>
        <dbReference type="ChEBI" id="CHEBI:57945"/>
        <dbReference type="EC" id="7.1.1.2"/>
    </reaction>
</comment>
<evidence type="ECO:0000256" key="9">
    <source>
        <dbReference type="ARBA" id="ARBA00023075"/>
    </source>
</evidence>
<dbReference type="PROSITE" id="PS00668">
    <property type="entry name" value="COMPLEX1_ND1_2"/>
    <property type="match status" value="1"/>
</dbReference>
<keyword evidence="5" id="KW-0813">Transport</keyword>
<feature type="transmembrane region" description="Helical" evidence="14">
    <location>
        <begin position="6"/>
        <end position="30"/>
    </location>
</feature>
<dbReference type="RefSeq" id="YP_009459946.1">
    <property type="nucleotide sequence ID" value="NC_036955.1"/>
</dbReference>
<keyword evidence="8 14" id="KW-1133">Transmembrane helix</keyword>
<keyword evidence="6 12" id="KW-0812">Transmembrane</keyword>
<comment type="function">
    <text evidence="1">Core subunit of the mitochondrial membrane respiratory chain NADH dehydrogenase (Complex I) that is believed to belong to the minimal assembly required for catalysis. Complex I functions in the transfer of electrons from NADH to the respiratory chain. The immediate electron acceptor for the enzyme is believed to be ubiquinone.</text>
</comment>
<dbReference type="Pfam" id="PF00146">
    <property type="entry name" value="NADHdh"/>
    <property type="match status" value="1"/>
</dbReference>
<geneLocation type="mitochondrion" evidence="15"/>
<evidence type="ECO:0000256" key="10">
    <source>
        <dbReference type="ARBA" id="ARBA00023128"/>
    </source>
</evidence>
<evidence type="ECO:0000256" key="7">
    <source>
        <dbReference type="ARBA" id="ARBA00022792"/>
    </source>
</evidence>
<dbReference type="GO" id="GO:0008137">
    <property type="term" value="F:NADH dehydrogenase (ubiquinone) activity"/>
    <property type="evidence" value="ECO:0007669"/>
    <property type="project" value="UniProtKB-EC"/>
</dbReference>
<proteinExistence type="inferred from homology"/>
<feature type="transmembrane region" description="Helical" evidence="14">
    <location>
        <begin position="181"/>
        <end position="198"/>
    </location>
</feature>
<evidence type="ECO:0000256" key="5">
    <source>
        <dbReference type="ARBA" id="ARBA00022448"/>
    </source>
</evidence>
<name>A0A3G1ND11_9NEOP</name>
<keyword evidence="12" id="KW-0520">NAD</keyword>
<dbReference type="HAMAP" id="MF_01350">
    <property type="entry name" value="NDH1_NuoH"/>
    <property type="match status" value="1"/>
</dbReference>
<dbReference type="GO" id="GO:0009060">
    <property type="term" value="P:aerobic respiration"/>
    <property type="evidence" value="ECO:0007669"/>
    <property type="project" value="TreeGrafter"/>
</dbReference>
<evidence type="ECO:0000256" key="8">
    <source>
        <dbReference type="ARBA" id="ARBA00022989"/>
    </source>
</evidence>
<evidence type="ECO:0000256" key="4">
    <source>
        <dbReference type="ARBA" id="ARBA00021009"/>
    </source>
</evidence>
<feature type="transmembrane region" description="Helical" evidence="14">
    <location>
        <begin position="285"/>
        <end position="308"/>
    </location>
</feature>
<dbReference type="CTD" id="4535"/>
<dbReference type="GO" id="GO:0003954">
    <property type="term" value="F:NADH dehydrogenase activity"/>
    <property type="evidence" value="ECO:0007669"/>
    <property type="project" value="TreeGrafter"/>
</dbReference>
<sequence length="310" mass="35671">MQLMEVLILLLNMLILMIGVLVAVAFFTLLERKFLGYIQFRKGPNKLGLIGIVQPFSDAIKLFVKEFYFPFKSNMSFYLISPIFSLFLSLMIWLIFPYLEGLNFLGMGFLFFLCLLSFGVYLVMMSGWSSNSNFSFLGGVRAIVQTISYEVSLIFLFLSVIILVMNFNLINIFIYQQSISFFYFMIPIGLMIFVSLLAECNRTPFDFSEGESELVSGFNVEYGGSMFALLFLSEYASILFMSLIYVIFFWGSSYFGVLMFLKISVIASVFIWVRGTLPRYRYDKLMGLTWKIFLPVSLGSFMLLINILNL</sequence>
<dbReference type="EC" id="7.1.1.2" evidence="13"/>
<dbReference type="PANTHER" id="PTHR11432:SF3">
    <property type="entry name" value="NADH-UBIQUINONE OXIDOREDUCTASE CHAIN 1"/>
    <property type="match status" value="1"/>
</dbReference>
<keyword evidence="11 14" id="KW-0472">Membrane</keyword>
<evidence type="ECO:0000256" key="11">
    <source>
        <dbReference type="ARBA" id="ARBA00023136"/>
    </source>
</evidence>
<gene>
    <name evidence="15" type="primary">ND1</name>
</gene>
<evidence type="ECO:0000313" key="15">
    <source>
        <dbReference type="EMBL" id="AUT18211.1"/>
    </source>
</evidence>
<feature type="transmembrane region" description="Helical" evidence="14">
    <location>
        <begin position="102"/>
        <end position="124"/>
    </location>
</feature>
<organism evidence="15">
    <name type="scientific">Cheumatopsyche analis</name>
    <dbReference type="NCBI Taxonomy" id="763291"/>
    <lineage>
        <taxon>Eukaryota</taxon>
        <taxon>Metazoa</taxon>
        <taxon>Ecdysozoa</taxon>
        <taxon>Arthropoda</taxon>
        <taxon>Hexapoda</taxon>
        <taxon>Insecta</taxon>
        <taxon>Pterygota</taxon>
        <taxon>Neoptera</taxon>
        <taxon>Endopterygota</taxon>
        <taxon>Trichoptera</taxon>
        <taxon>Annulipalpia</taxon>
        <taxon>Hydropsychoidea</taxon>
        <taxon>Hydropsychidae</taxon>
        <taxon>Hydropsychinae</taxon>
        <taxon>Cheumatopsyche</taxon>
    </lineage>
</organism>